<dbReference type="InterPro" id="IPR005031">
    <property type="entry name" value="COQ10_START"/>
</dbReference>
<comment type="caution">
    <text evidence="2">The sequence shown here is derived from an EMBL/GenBank/DDBJ whole genome shotgun (WGS) entry which is preliminary data.</text>
</comment>
<dbReference type="SUPFAM" id="SSF55961">
    <property type="entry name" value="Bet v1-like"/>
    <property type="match status" value="1"/>
</dbReference>
<dbReference type="RefSeq" id="WP_184940825.1">
    <property type="nucleotide sequence ID" value="NZ_JACHJV010000001.1"/>
</dbReference>
<organism evidence="2 3">
    <name type="scientific">Kitasatospora kifunensis</name>
    <name type="common">Streptomyces kifunensis</name>
    <dbReference type="NCBI Taxonomy" id="58351"/>
    <lineage>
        <taxon>Bacteria</taxon>
        <taxon>Bacillati</taxon>
        <taxon>Actinomycetota</taxon>
        <taxon>Actinomycetes</taxon>
        <taxon>Kitasatosporales</taxon>
        <taxon>Streptomycetaceae</taxon>
        <taxon>Kitasatospora</taxon>
    </lineage>
</organism>
<dbReference type="PANTHER" id="PTHR33824">
    <property type="entry name" value="POLYKETIDE CYCLASE/DEHYDRASE AND LIPID TRANSPORT SUPERFAMILY PROTEIN"/>
    <property type="match status" value="1"/>
</dbReference>
<proteinExistence type="predicted"/>
<reference evidence="2 3" key="1">
    <citation type="submission" date="2020-08" db="EMBL/GenBank/DDBJ databases">
        <title>Sequencing the genomes of 1000 actinobacteria strains.</title>
        <authorList>
            <person name="Klenk H.-P."/>
        </authorList>
    </citation>
    <scope>NUCLEOTIDE SEQUENCE [LARGE SCALE GENOMIC DNA]</scope>
    <source>
        <strain evidence="2 3">DSM 41654</strain>
    </source>
</reference>
<dbReference type="Gene3D" id="3.30.530.20">
    <property type="match status" value="1"/>
</dbReference>
<dbReference type="InterPro" id="IPR023393">
    <property type="entry name" value="START-like_dom_sf"/>
</dbReference>
<dbReference type="Pfam" id="PF03364">
    <property type="entry name" value="Polyketide_cyc"/>
    <property type="match status" value="1"/>
</dbReference>
<evidence type="ECO:0000259" key="1">
    <source>
        <dbReference type="Pfam" id="PF03364"/>
    </source>
</evidence>
<evidence type="ECO:0000313" key="2">
    <source>
        <dbReference type="EMBL" id="MBB4926991.1"/>
    </source>
</evidence>
<dbReference type="AlphaFoldDB" id="A0A7W7R7V3"/>
<dbReference type="InterPro" id="IPR047137">
    <property type="entry name" value="ORF3"/>
</dbReference>
<dbReference type="EMBL" id="JACHJV010000001">
    <property type="protein sequence ID" value="MBB4926991.1"/>
    <property type="molecule type" value="Genomic_DNA"/>
</dbReference>
<evidence type="ECO:0000313" key="3">
    <source>
        <dbReference type="Proteomes" id="UP000540506"/>
    </source>
</evidence>
<sequence>MSTLEEQIDVDVPVQVAWEQLHRVNQYPQFVAGLRHAHPHGNNRAHCDIEVAGAERVFETAISDHGENQVMNWQTLDAAHLRGTFALRSLDNGSTRLQVRVEYDPEAVHEVYGGPHGFAQSHAIEETVRGDLAQFKRLVEEDRPLPGS</sequence>
<name>A0A7W7R7V3_KITKI</name>
<gene>
    <name evidence="2" type="ORF">FHR34_005984</name>
</gene>
<dbReference type="PANTHER" id="PTHR33824:SF7">
    <property type="entry name" value="POLYKETIDE CYCLASE_DEHYDRASE AND LIPID TRANSPORT SUPERFAMILY PROTEIN"/>
    <property type="match status" value="1"/>
</dbReference>
<accession>A0A7W7R7V3</accession>
<protein>
    <submittedName>
        <fullName evidence="2">Putative membrane protein</fullName>
    </submittedName>
</protein>
<keyword evidence="3" id="KW-1185">Reference proteome</keyword>
<feature type="domain" description="Coenzyme Q-binding protein COQ10 START" evidence="1">
    <location>
        <begin position="10"/>
        <end position="128"/>
    </location>
</feature>
<dbReference type="Proteomes" id="UP000540506">
    <property type="component" value="Unassembled WGS sequence"/>
</dbReference>